<dbReference type="InterPro" id="IPR027796">
    <property type="entry name" value="OTT_1508_deam-like"/>
</dbReference>
<dbReference type="EMBL" id="ML119116">
    <property type="protein sequence ID" value="RPB14887.1"/>
    <property type="molecule type" value="Genomic_DNA"/>
</dbReference>
<evidence type="ECO:0000313" key="2">
    <source>
        <dbReference type="Proteomes" id="UP000277580"/>
    </source>
</evidence>
<proteinExistence type="predicted"/>
<protein>
    <submittedName>
        <fullName evidence="1">Uncharacterized protein</fullName>
    </submittedName>
</protein>
<evidence type="ECO:0000313" key="1">
    <source>
        <dbReference type="EMBL" id="RPB14887.1"/>
    </source>
</evidence>
<keyword evidence="2" id="KW-1185">Reference proteome</keyword>
<sequence>MYQSPMMSQSTSPIADKPSISAQQTITFNDQLNILSITHHHGDHKQRNYHAAAHQFYYRNPDMRLLDLVSLLLITRGPHDVGAISLIRHPQKISIYYTKKEPCNQQEREYIDRVLKRALASRDEKTKAACRTDILHNVIQNCTLKINRRLTKICHRLGHLNRAVGHYRIVSSPYIMDIETSLRKFIPGYYFPKEETIKQFLTRIFDGMRADVGKPDVNFGTLIRLSWAISATPNIDLILDEVLLYRIRKLGDYELAIRILVAEVSDLKGPKKHCTTIEEVLSLESFSISLSVSPEQILKTWAKDRNVESVFTQDHFRLVFPQMKSSTESSVNLTEKQMIVSSVHCECALALYLLKKYWCINNQKKRYLKIQLGVSKPGCLMCRRFIDVLMVESPGVAIIVTSFNDKIPVGWKVPNASSTLVKNTIHNQVSNLVDTVFERVLSTCCELKQNDFVSASVISERYSGR</sequence>
<name>A0A3N4KWI1_9PEZI</name>
<organism evidence="1 2">
    <name type="scientific">Morchella conica CCBAS932</name>
    <dbReference type="NCBI Taxonomy" id="1392247"/>
    <lineage>
        <taxon>Eukaryota</taxon>
        <taxon>Fungi</taxon>
        <taxon>Dikarya</taxon>
        <taxon>Ascomycota</taxon>
        <taxon>Pezizomycotina</taxon>
        <taxon>Pezizomycetes</taxon>
        <taxon>Pezizales</taxon>
        <taxon>Morchellaceae</taxon>
        <taxon>Morchella</taxon>
    </lineage>
</organism>
<dbReference type="InParanoid" id="A0A3N4KWI1"/>
<dbReference type="AlphaFoldDB" id="A0A3N4KWI1"/>
<dbReference type="Proteomes" id="UP000277580">
    <property type="component" value="Unassembled WGS sequence"/>
</dbReference>
<accession>A0A3N4KWI1</accession>
<gene>
    <name evidence="1" type="ORF">P167DRAFT_603908</name>
</gene>
<reference evidence="1 2" key="1">
    <citation type="journal article" date="2018" name="Nat. Ecol. Evol.">
        <title>Pezizomycetes genomes reveal the molecular basis of ectomycorrhizal truffle lifestyle.</title>
        <authorList>
            <person name="Murat C."/>
            <person name="Payen T."/>
            <person name="Noel B."/>
            <person name="Kuo A."/>
            <person name="Morin E."/>
            <person name="Chen J."/>
            <person name="Kohler A."/>
            <person name="Krizsan K."/>
            <person name="Balestrini R."/>
            <person name="Da Silva C."/>
            <person name="Montanini B."/>
            <person name="Hainaut M."/>
            <person name="Levati E."/>
            <person name="Barry K.W."/>
            <person name="Belfiori B."/>
            <person name="Cichocki N."/>
            <person name="Clum A."/>
            <person name="Dockter R.B."/>
            <person name="Fauchery L."/>
            <person name="Guy J."/>
            <person name="Iotti M."/>
            <person name="Le Tacon F."/>
            <person name="Lindquist E.A."/>
            <person name="Lipzen A."/>
            <person name="Malagnac F."/>
            <person name="Mello A."/>
            <person name="Molinier V."/>
            <person name="Miyauchi S."/>
            <person name="Poulain J."/>
            <person name="Riccioni C."/>
            <person name="Rubini A."/>
            <person name="Sitrit Y."/>
            <person name="Splivallo R."/>
            <person name="Traeger S."/>
            <person name="Wang M."/>
            <person name="Zifcakova L."/>
            <person name="Wipf D."/>
            <person name="Zambonelli A."/>
            <person name="Paolocci F."/>
            <person name="Nowrousian M."/>
            <person name="Ottonello S."/>
            <person name="Baldrian P."/>
            <person name="Spatafora J.W."/>
            <person name="Henrissat B."/>
            <person name="Nagy L.G."/>
            <person name="Aury J.M."/>
            <person name="Wincker P."/>
            <person name="Grigoriev I.V."/>
            <person name="Bonfante P."/>
            <person name="Martin F.M."/>
        </authorList>
    </citation>
    <scope>NUCLEOTIDE SEQUENCE [LARGE SCALE GENOMIC DNA]</scope>
    <source>
        <strain evidence="1 2">CCBAS932</strain>
    </source>
</reference>
<dbReference type="Pfam" id="PF14441">
    <property type="entry name" value="OTT_1508_deam"/>
    <property type="match status" value="1"/>
</dbReference>
<dbReference type="OrthoDB" id="5395290at2759"/>